<accession>A0ABW7NZD4</accession>
<evidence type="ECO:0000259" key="2">
    <source>
        <dbReference type="Pfam" id="PF00582"/>
    </source>
</evidence>
<dbReference type="Proteomes" id="UP001610706">
    <property type="component" value="Unassembled WGS sequence"/>
</dbReference>
<dbReference type="PANTHER" id="PTHR46268">
    <property type="entry name" value="STRESS RESPONSE PROTEIN NHAX"/>
    <property type="match status" value="1"/>
</dbReference>
<keyword evidence="4" id="KW-1185">Reference proteome</keyword>
<dbReference type="PANTHER" id="PTHR46268:SF6">
    <property type="entry name" value="UNIVERSAL STRESS PROTEIN UP12"/>
    <property type="match status" value="1"/>
</dbReference>
<comment type="similarity">
    <text evidence="1">Belongs to the universal stress protein A family.</text>
</comment>
<comment type="caution">
    <text evidence="3">The sequence shown here is derived from an EMBL/GenBank/DDBJ whole genome shotgun (WGS) entry which is preliminary data.</text>
</comment>
<dbReference type="InterPro" id="IPR006016">
    <property type="entry name" value="UspA"/>
</dbReference>
<organism evidence="3 4">
    <name type="scientific">Oceanimonas smirnovii</name>
    <dbReference type="NCBI Taxonomy" id="264574"/>
    <lineage>
        <taxon>Bacteria</taxon>
        <taxon>Pseudomonadati</taxon>
        <taxon>Pseudomonadota</taxon>
        <taxon>Gammaproteobacteria</taxon>
        <taxon>Aeromonadales</taxon>
        <taxon>Aeromonadaceae</taxon>
        <taxon>Oceanimonas</taxon>
    </lineage>
</organism>
<dbReference type="RefSeq" id="WP_317074874.1">
    <property type="nucleotide sequence ID" value="NZ_CP166302.1"/>
</dbReference>
<proteinExistence type="inferred from homology"/>
<dbReference type="SUPFAM" id="SSF52402">
    <property type="entry name" value="Adenine nucleotide alpha hydrolases-like"/>
    <property type="match status" value="1"/>
</dbReference>
<sequence length="161" mass="17560">MKALQPAFRHLLVALDDSPDAEAALDMAASLAKSHDCRLTLISVYRHFSYTNSRYTQIRVGPIEDASPVELSLKSLAEEVLERGRNRLARQGLQAEGLLRRGSPATVIMEQAEQLGVDAIVIGSRPKGDMQGRLLGSIADKISAQAHCSCLRVRRPAMAPE</sequence>
<evidence type="ECO:0000313" key="4">
    <source>
        <dbReference type="Proteomes" id="UP001610706"/>
    </source>
</evidence>
<dbReference type="CDD" id="cd00293">
    <property type="entry name" value="USP-like"/>
    <property type="match status" value="1"/>
</dbReference>
<dbReference type="PRINTS" id="PR01438">
    <property type="entry name" value="UNVRSLSTRESS"/>
</dbReference>
<evidence type="ECO:0000313" key="3">
    <source>
        <dbReference type="EMBL" id="MFH7564577.1"/>
    </source>
</evidence>
<evidence type="ECO:0000256" key="1">
    <source>
        <dbReference type="ARBA" id="ARBA00008791"/>
    </source>
</evidence>
<dbReference type="Pfam" id="PF00582">
    <property type="entry name" value="Usp"/>
    <property type="match status" value="1"/>
</dbReference>
<feature type="domain" description="UspA" evidence="2">
    <location>
        <begin position="8"/>
        <end position="154"/>
    </location>
</feature>
<reference evidence="3 4" key="1">
    <citation type="submission" date="2024-08" db="EMBL/GenBank/DDBJ databases">
        <title>Oceanimonas smirnovii Genome sequencing and assembly.</title>
        <authorList>
            <person name="Tang B."/>
        </authorList>
    </citation>
    <scope>NUCLEOTIDE SEQUENCE [LARGE SCALE GENOMIC DNA]</scope>
    <source>
        <strain evidence="3 4">OS2020-119</strain>
    </source>
</reference>
<dbReference type="Gene3D" id="3.40.50.620">
    <property type="entry name" value="HUPs"/>
    <property type="match status" value="1"/>
</dbReference>
<gene>
    <name evidence="3" type="ORF">AB9R89_04480</name>
</gene>
<dbReference type="InterPro" id="IPR006015">
    <property type="entry name" value="Universal_stress_UspA"/>
</dbReference>
<protein>
    <submittedName>
        <fullName evidence="3">Universal stress protein</fullName>
    </submittedName>
</protein>
<dbReference type="InterPro" id="IPR014729">
    <property type="entry name" value="Rossmann-like_a/b/a_fold"/>
</dbReference>
<name>A0ABW7NZD4_9GAMM</name>
<dbReference type="EMBL" id="JBGFTR010000005">
    <property type="protein sequence ID" value="MFH7564577.1"/>
    <property type="molecule type" value="Genomic_DNA"/>
</dbReference>